<dbReference type="InterPro" id="IPR050223">
    <property type="entry name" value="D-isomer_2-hydroxyacid_DH"/>
</dbReference>
<dbReference type="Pfam" id="PF02826">
    <property type="entry name" value="2-Hacid_dh_C"/>
    <property type="match status" value="1"/>
</dbReference>
<dbReference type="PANTHER" id="PTHR10996">
    <property type="entry name" value="2-HYDROXYACID DEHYDROGENASE-RELATED"/>
    <property type="match status" value="1"/>
</dbReference>
<dbReference type="Gene3D" id="3.40.50.720">
    <property type="entry name" value="NAD(P)-binding Rossmann-like Domain"/>
    <property type="match status" value="2"/>
</dbReference>
<accession>A0A2R8AQY1</accession>
<dbReference type="OrthoDB" id="7374922at2"/>
<dbReference type="GO" id="GO:0016618">
    <property type="term" value="F:hydroxypyruvate reductase [NAD(P)H] activity"/>
    <property type="evidence" value="ECO:0007669"/>
    <property type="project" value="TreeGrafter"/>
</dbReference>
<name>A0A2R8AQY1_9RHOB</name>
<evidence type="ECO:0000259" key="3">
    <source>
        <dbReference type="Pfam" id="PF02826"/>
    </source>
</evidence>
<keyword evidence="5" id="KW-1185">Reference proteome</keyword>
<dbReference type="GO" id="GO:0051287">
    <property type="term" value="F:NAD binding"/>
    <property type="evidence" value="ECO:0007669"/>
    <property type="project" value="InterPro"/>
</dbReference>
<keyword evidence="4" id="KW-0670">Pyruvate</keyword>
<feature type="domain" description="D-isomer specific 2-hydroxyacid dehydrogenase NAD-binding" evidence="3">
    <location>
        <begin position="100"/>
        <end position="273"/>
    </location>
</feature>
<dbReference type="GO" id="GO:0005829">
    <property type="term" value="C:cytosol"/>
    <property type="evidence" value="ECO:0007669"/>
    <property type="project" value="TreeGrafter"/>
</dbReference>
<keyword evidence="1 4" id="KW-0560">Oxidoreductase</keyword>
<organism evidence="4 5">
    <name type="scientific">Pseudoprimorskyibacter insulae</name>
    <dbReference type="NCBI Taxonomy" id="1695997"/>
    <lineage>
        <taxon>Bacteria</taxon>
        <taxon>Pseudomonadati</taxon>
        <taxon>Pseudomonadota</taxon>
        <taxon>Alphaproteobacteria</taxon>
        <taxon>Rhodobacterales</taxon>
        <taxon>Paracoccaceae</taxon>
        <taxon>Pseudoprimorskyibacter</taxon>
    </lineage>
</organism>
<evidence type="ECO:0000313" key="5">
    <source>
        <dbReference type="Proteomes" id="UP000244904"/>
    </source>
</evidence>
<sequence>MSILIFDSEAAFYARHITAAHPDLTIRTATTEDEALAHAADTTAIIGLAPYLSPRLLDAAPGLEWVQALTTGVDNLLGRKGLAITNCRGIHGPQMTELALMLTLACLRDLPGTLANQAAHVWQRKPQSLLSGKTVCVLGLGAIAEHMAGVLKAMGVRLTGVSGGRTEAPGFDKIYARADLAQAAAEADILIVLTPYSAATHHIVDAEVLAAMKPSAYLVNIARGGCVDEDALADALRSGSIAGAALDVFARSPLKPDDPVWDLPNLIITPHIGGFADVYHEQALPILQAHVAEYARGGVAALTERLDT</sequence>
<proteinExistence type="predicted"/>
<dbReference type="AlphaFoldDB" id="A0A2R8AQY1"/>
<protein>
    <submittedName>
        <fullName evidence="4">Glyoxylate/hydroxypyruvate reductase A</fullName>
        <ecNumber evidence="4">1.1.1.79</ecNumber>
    </submittedName>
</protein>
<keyword evidence="2" id="KW-0520">NAD</keyword>
<dbReference type="GO" id="GO:0030267">
    <property type="term" value="F:glyoxylate reductase (NADPH) activity"/>
    <property type="evidence" value="ECO:0007669"/>
    <property type="project" value="UniProtKB-EC"/>
</dbReference>
<dbReference type="InterPro" id="IPR036291">
    <property type="entry name" value="NAD(P)-bd_dom_sf"/>
</dbReference>
<dbReference type="EMBL" id="OMOJ01000001">
    <property type="protein sequence ID" value="SPF78481.1"/>
    <property type="molecule type" value="Genomic_DNA"/>
</dbReference>
<evidence type="ECO:0000313" key="4">
    <source>
        <dbReference type="EMBL" id="SPF78481.1"/>
    </source>
</evidence>
<dbReference type="Proteomes" id="UP000244904">
    <property type="component" value="Unassembled WGS sequence"/>
</dbReference>
<gene>
    <name evidence="4" type="primary">ghrA_2</name>
    <name evidence="4" type="ORF">PRI8871_01085</name>
</gene>
<dbReference type="PANTHER" id="PTHR10996:SF178">
    <property type="entry name" value="2-HYDROXYACID DEHYDROGENASE YGL185C-RELATED"/>
    <property type="match status" value="1"/>
</dbReference>
<dbReference type="CDD" id="cd05300">
    <property type="entry name" value="2-Hacid_dh_1"/>
    <property type="match status" value="1"/>
</dbReference>
<evidence type="ECO:0000256" key="2">
    <source>
        <dbReference type="ARBA" id="ARBA00023027"/>
    </source>
</evidence>
<dbReference type="EC" id="1.1.1.79" evidence="4"/>
<dbReference type="SUPFAM" id="SSF51735">
    <property type="entry name" value="NAD(P)-binding Rossmann-fold domains"/>
    <property type="match status" value="1"/>
</dbReference>
<dbReference type="SUPFAM" id="SSF52283">
    <property type="entry name" value="Formate/glycerate dehydrogenase catalytic domain-like"/>
    <property type="match status" value="1"/>
</dbReference>
<dbReference type="RefSeq" id="WP_108885118.1">
    <property type="nucleotide sequence ID" value="NZ_OMOJ01000001.1"/>
</dbReference>
<dbReference type="InterPro" id="IPR006140">
    <property type="entry name" value="D-isomer_DH_NAD-bd"/>
</dbReference>
<evidence type="ECO:0000256" key="1">
    <source>
        <dbReference type="ARBA" id="ARBA00023002"/>
    </source>
</evidence>
<reference evidence="5" key="1">
    <citation type="submission" date="2018-03" db="EMBL/GenBank/DDBJ databases">
        <authorList>
            <person name="Rodrigo-Torres L."/>
            <person name="Arahal R. D."/>
            <person name="Lucena T."/>
        </authorList>
    </citation>
    <scope>NUCLEOTIDE SEQUENCE [LARGE SCALE GENOMIC DNA]</scope>
    <source>
        <strain evidence="5">CECT 8871</strain>
    </source>
</reference>